<organism evidence="2 3">
    <name type="scientific">Pyrodictium abyssi</name>
    <dbReference type="NCBI Taxonomy" id="54256"/>
    <lineage>
        <taxon>Archaea</taxon>
        <taxon>Thermoproteota</taxon>
        <taxon>Thermoprotei</taxon>
        <taxon>Desulfurococcales</taxon>
        <taxon>Pyrodictiaceae</taxon>
        <taxon>Pyrodictium</taxon>
    </lineage>
</organism>
<protein>
    <recommendedName>
        <fullName evidence="1">NurA domain-containing protein</fullName>
    </recommendedName>
</protein>
<sequence>MTEEDREDAAHGRVVWSRLPEPPGRLEAYGLDGSSQQLEATTLLLGVYSVAVSHVSSVVLVGSYPDTGVLPRLELGQEPVVSLGLGYAASASFGGLVADSPLVDPRVYASLLPGCSGGSRPAYCRVIAELDYWNGFNRQTMLDENRMWLENRALEWLLGWVPGGSLVLVDGPVFNTPGLFVQVAQSGGPAALSPYTVLKAYYALSYLVNVLDRGKLIEEALQHGVRLVGVVKRLERSRFLASALVADKEWRRKVEASGLYASRDVQLVEMLVRAYGPRRWVGGYQVPVALQPPCRGRVR</sequence>
<accession>A0ABM8IZ86</accession>
<proteinExistence type="predicted"/>
<evidence type="ECO:0000313" key="3">
    <source>
        <dbReference type="Proteomes" id="UP001341135"/>
    </source>
</evidence>
<dbReference type="GeneID" id="89290428"/>
<dbReference type="EMBL" id="AP028907">
    <property type="protein sequence ID" value="BES82857.1"/>
    <property type="molecule type" value="Genomic_DNA"/>
</dbReference>
<evidence type="ECO:0000259" key="1">
    <source>
        <dbReference type="Pfam" id="PF09376"/>
    </source>
</evidence>
<gene>
    <name evidence="2" type="ORF">PABY_24240</name>
</gene>
<feature type="domain" description="NurA" evidence="1">
    <location>
        <begin position="29"/>
        <end position="252"/>
    </location>
</feature>
<dbReference type="Pfam" id="PF09376">
    <property type="entry name" value="NurA"/>
    <property type="match status" value="1"/>
</dbReference>
<dbReference type="RefSeq" id="WP_338250579.1">
    <property type="nucleotide sequence ID" value="NZ_AP028907.1"/>
</dbReference>
<reference evidence="2 3" key="1">
    <citation type="submission" date="2023-09" db="EMBL/GenBank/DDBJ databases">
        <title>Pyrofollis japonicus gen. nov. sp. nov., a novel member of the family Pyrodictiaceae isolated from the Iheya North hydrothermal field.</title>
        <authorList>
            <person name="Miyazaki U."/>
            <person name="Sanari M."/>
            <person name="Tame A."/>
            <person name="Kitajima M."/>
            <person name="Okamoto A."/>
            <person name="Sawayama S."/>
            <person name="Miyazaki J."/>
            <person name="Takai K."/>
            <person name="Nakagawa S."/>
        </authorList>
    </citation>
    <scope>NUCLEOTIDE SEQUENCE [LARGE SCALE GENOMIC DNA]</scope>
    <source>
        <strain evidence="2 3">AV2</strain>
    </source>
</reference>
<keyword evidence="3" id="KW-1185">Reference proteome</keyword>
<dbReference type="Proteomes" id="UP001341135">
    <property type="component" value="Chromosome"/>
</dbReference>
<dbReference type="InterPro" id="IPR018977">
    <property type="entry name" value="NurA_domain"/>
</dbReference>
<evidence type="ECO:0000313" key="2">
    <source>
        <dbReference type="EMBL" id="BES82857.1"/>
    </source>
</evidence>
<name>A0ABM8IZ86_9CREN</name>